<dbReference type="Proteomes" id="UP000015102">
    <property type="component" value="Unassembled WGS sequence"/>
</dbReference>
<dbReference type="EMBL" id="CAQQ02075590">
    <property type="status" value="NOT_ANNOTATED_CDS"/>
    <property type="molecule type" value="Genomic_DNA"/>
</dbReference>
<dbReference type="InterPro" id="IPR006694">
    <property type="entry name" value="Fatty_acid_hydroxylase"/>
</dbReference>
<keyword evidence="9" id="KW-1185">Reference proteome</keyword>
<dbReference type="HOGENOM" id="CLU_480026_0_0_1"/>
<feature type="compositionally biased region" description="Low complexity" evidence="5">
    <location>
        <begin position="251"/>
        <end position="276"/>
    </location>
</feature>
<dbReference type="EMBL" id="CAQQ02075588">
    <property type="status" value="NOT_ANNOTATED_CDS"/>
    <property type="molecule type" value="Genomic_DNA"/>
</dbReference>
<feature type="transmembrane region" description="Helical" evidence="6">
    <location>
        <begin position="87"/>
        <end position="105"/>
    </location>
</feature>
<evidence type="ECO:0000313" key="9">
    <source>
        <dbReference type="Proteomes" id="UP000015102"/>
    </source>
</evidence>
<evidence type="ECO:0000259" key="7">
    <source>
        <dbReference type="Pfam" id="PF04116"/>
    </source>
</evidence>
<reference evidence="9" key="1">
    <citation type="submission" date="2013-02" db="EMBL/GenBank/DDBJ databases">
        <authorList>
            <person name="Hughes D."/>
        </authorList>
    </citation>
    <scope>NUCLEOTIDE SEQUENCE</scope>
    <source>
        <strain>Durham</strain>
        <strain evidence="9">NC isolate 2 -- Noor lab</strain>
    </source>
</reference>
<evidence type="ECO:0000256" key="1">
    <source>
        <dbReference type="ARBA" id="ARBA00004370"/>
    </source>
</evidence>
<feature type="region of interest" description="Disordered" evidence="5">
    <location>
        <begin position="451"/>
        <end position="512"/>
    </location>
</feature>
<feature type="compositionally biased region" description="Basic residues" evidence="5">
    <location>
        <begin position="405"/>
        <end position="416"/>
    </location>
</feature>
<name>T1GTK8_MEGSC</name>
<feature type="region of interest" description="Disordered" evidence="5">
    <location>
        <begin position="400"/>
        <end position="438"/>
    </location>
</feature>
<feature type="compositionally biased region" description="Polar residues" evidence="5">
    <location>
        <begin position="424"/>
        <end position="438"/>
    </location>
</feature>
<feature type="compositionally biased region" description="Low complexity" evidence="5">
    <location>
        <begin position="480"/>
        <end position="501"/>
    </location>
</feature>
<dbReference type="GO" id="GO:0016020">
    <property type="term" value="C:membrane"/>
    <property type="evidence" value="ECO:0007669"/>
    <property type="project" value="UniProtKB-SubCell"/>
</dbReference>
<sequence length="568" mass="64499">MEAIYNYLQSHWELFLKQIGNEDNSAAWILWLFGSFTITTIFYWIWSGFYLFMDITGRPKVLQKYRIQKDRNNPLDMHKLKAVIKQVLFNQFVMGGIAAILYHLLILQQRGGYSSVEKLPSLFTFIFHLGVCLLCNEIGAYYIHRILHHKRIYKYIHKVHHEYTAPIAVTATYCHPLEYLLNNLSPVLLGLYVTNCHVVTGWTYFTWVIFNAVQEHCGYHLPFLPSPQIILGSTANGAVKKHNKRQNKHYGQGSQGQHGQSGHSSSSSGPSSSSSYVNCHHGGYNGYDGDGISESSSTEVQYYKSPTKYYYSGTQEDGHDMFDKVLKQIEKSVLKYIKQLENEGKIMLFDTKTQSMYSPPPSHDSDTKKKLKKFNTEVFDPSEGFKSEIYNDINSMVYKGGNSKAKPKNEHHHHHYVSSGPGTGQNRYNNNQQKYGSSSVTSQYYVNEDEFVPSSGTGYDDNYRSSSSTSTSYGDDGCGYSYPHSSSQQQSNSNSQPYPSQDYNSDGYPIMNPYQFVFNQDNGISCSITPPETRNTLSSSLPHTNAVSCQEVNYRTAIHTNANPREDP</sequence>
<dbReference type="Pfam" id="PF04116">
    <property type="entry name" value="FA_hydroxylase"/>
    <property type="match status" value="1"/>
</dbReference>
<evidence type="ECO:0000256" key="5">
    <source>
        <dbReference type="SAM" id="MobiDB-lite"/>
    </source>
</evidence>
<keyword evidence="4 6" id="KW-0472">Membrane</keyword>
<feature type="transmembrane region" description="Helical" evidence="6">
    <location>
        <begin position="28"/>
        <end position="52"/>
    </location>
</feature>
<dbReference type="GO" id="GO:0005506">
    <property type="term" value="F:iron ion binding"/>
    <property type="evidence" value="ECO:0007669"/>
    <property type="project" value="InterPro"/>
</dbReference>
<dbReference type="EMBL" id="CAQQ02075587">
    <property type="status" value="NOT_ANNOTATED_CDS"/>
    <property type="molecule type" value="Genomic_DNA"/>
</dbReference>
<feature type="domain" description="Fatty acid hydroxylase" evidence="7">
    <location>
        <begin position="131"/>
        <end position="252"/>
    </location>
</feature>
<comment type="subcellular location">
    <subcellularLocation>
        <location evidence="1">Membrane</location>
    </subcellularLocation>
</comment>
<proteinExistence type="predicted"/>
<accession>T1GTK8</accession>
<dbReference type="EMBL" id="CAQQ02075586">
    <property type="status" value="NOT_ANNOTATED_CDS"/>
    <property type="molecule type" value="Genomic_DNA"/>
</dbReference>
<dbReference type="GO" id="GO:0008610">
    <property type="term" value="P:lipid biosynthetic process"/>
    <property type="evidence" value="ECO:0007669"/>
    <property type="project" value="InterPro"/>
</dbReference>
<evidence type="ECO:0000256" key="6">
    <source>
        <dbReference type="SAM" id="Phobius"/>
    </source>
</evidence>
<evidence type="ECO:0000256" key="4">
    <source>
        <dbReference type="ARBA" id="ARBA00023136"/>
    </source>
</evidence>
<keyword evidence="2 6" id="KW-0812">Transmembrane</keyword>
<evidence type="ECO:0000313" key="8">
    <source>
        <dbReference type="EnsemblMetazoa" id="MESCA007042-PA"/>
    </source>
</evidence>
<feature type="region of interest" description="Disordered" evidence="5">
    <location>
        <begin position="241"/>
        <end position="276"/>
    </location>
</feature>
<dbReference type="InterPro" id="IPR050307">
    <property type="entry name" value="Sterol_Desaturase_Related"/>
</dbReference>
<dbReference type="GO" id="GO:0016491">
    <property type="term" value="F:oxidoreductase activity"/>
    <property type="evidence" value="ECO:0007669"/>
    <property type="project" value="InterPro"/>
</dbReference>
<keyword evidence="3 6" id="KW-1133">Transmembrane helix</keyword>
<dbReference type="STRING" id="36166.T1GTK8"/>
<dbReference type="PANTHER" id="PTHR11863">
    <property type="entry name" value="STEROL DESATURASE"/>
    <property type="match status" value="1"/>
</dbReference>
<organism evidence="8 9">
    <name type="scientific">Megaselia scalaris</name>
    <name type="common">Humpbacked fly</name>
    <name type="synonym">Phora scalaris</name>
    <dbReference type="NCBI Taxonomy" id="36166"/>
    <lineage>
        <taxon>Eukaryota</taxon>
        <taxon>Metazoa</taxon>
        <taxon>Ecdysozoa</taxon>
        <taxon>Arthropoda</taxon>
        <taxon>Hexapoda</taxon>
        <taxon>Insecta</taxon>
        <taxon>Pterygota</taxon>
        <taxon>Neoptera</taxon>
        <taxon>Endopterygota</taxon>
        <taxon>Diptera</taxon>
        <taxon>Brachycera</taxon>
        <taxon>Muscomorpha</taxon>
        <taxon>Platypezoidea</taxon>
        <taxon>Phoridae</taxon>
        <taxon>Megaseliini</taxon>
        <taxon>Megaselia</taxon>
    </lineage>
</organism>
<evidence type="ECO:0000256" key="3">
    <source>
        <dbReference type="ARBA" id="ARBA00022989"/>
    </source>
</evidence>
<reference evidence="8" key="2">
    <citation type="submission" date="2015-06" db="UniProtKB">
        <authorList>
            <consortium name="EnsemblMetazoa"/>
        </authorList>
    </citation>
    <scope>IDENTIFICATION</scope>
</reference>
<dbReference type="AlphaFoldDB" id="T1GTK8"/>
<dbReference type="EMBL" id="CAQQ02075589">
    <property type="status" value="NOT_ANNOTATED_CDS"/>
    <property type="molecule type" value="Genomic_DNA"/>
</dbReference>
<feature type="transmembrane region" description="Helical" evidence="6">
    <location>
        <begin position="125"/>
        <end position="144"/>
    </location>
</feature>
<dbReference type="EnsemblMetazoa" id="MESCA007042-RA">
    <property type="protein sequence ID" value="MESCA007042-PA"/>
    <property type="gene ID" value="MESCA007042"/>
</dbReference>
<dbReference type="EMBL" id="CAQQ02075591">
    <property type="status" value="NOT_ANNOTATED_CDS"/>
    <property type="molecule type" value="Genomic_DNA"/>
</dbReference>
<protein>
    <recommendedName>
        <fullName evidence="7">Fatty acid hydroxylase domain-containing protein</fullName>
    </recommendedName>
</protein>
<evidence type="ECO:0000256" key="2">
    <source>
        <dbReference type="ARBA" id="ARBA00022692"/>
    </source>
</evidence>